<evidence type="ECO:0000313" key="2">
    <source>
        <dbReference type="EMBL" id="PKC66311.1"/>
    </source>
</evidence>
<accession>A0A2N0RSN7</accession>
<reference evidence="2 3" key="2">
    <citation type="submission" date="2017-10" db="EMBL/GenBank/DDBJ databases">
        <title>Genome analyses suggest a sexual origin of heterokaryosis in a supposedly ancient asexual fungus.</title>
        <authorList>
            <person name="Corradi N."/>
            <person name="Sedzielewska K."/>
            <person name="Noel J."/>
            <person name="Charron P."/>
            <person name="Farinelli L."/>
            <person name="Marton T."/>
            <person name="Kruger M."/>
            <person name="Pelin A."/>
            <person name="Brachmann A."/>
            <person name="Corradi N."/>
        </authorList>
    </citation>
    <scope>NUCLEOTIDE SEQUENCE [LARGE SCALE GENOMIC DNA]</scope>
    <source>
        <strain evidence="2 3">A1</strain>
    </source>
</reference>
<name>A0A2N0RSN7_9GLOM</name>
<dbReference type="VEuPathDB" id="FungiDB:RhiirA1_394582"/>
<protein>
    <submittedName>
        <fullName evidence="2">Uncharacterized protein</fullName>
    </submittedName>
</protein>
<organism evidence="2 3">
    <name type="scientific">Rhizophagus irregularis</name>
    <dbReference type="NCBI Taxonomy" id="588596"/>
    <lineage>
        <taxon>Eukaryota</taxon>
        <taxon>Fungi</taxon>
        <taxon>Fungi incertae sedis</taxon>
        <taxon>Mucoromycota</taxon>
        <taxon>Glomeromycotina</taxon>
        <taxon>Glomeromycetes</taxon>
        <taxon>Glomerales</taxon>
        <taxon>Glomeraceae</taxon>
        <taxon>Rhizophagus</taxon>
    </lineage>
</organism>
<dbReference type="Proteomes" id="UP000232688">
    <property type="component" value="Unassembled WGS sequence"/>
</dbReference>
<gene>
    <name evidence="2" type="ORF">RhiirA1_394582</name>
</gene>
<sequence>MPGTHPRNTLTLTAKSCKQTFLCKRIYKVEGYTALPKKNLAPNITLNKIYNTYDLLIQHEVLYRILLSNKKKPLLYTLDDIGLTPPQVPSKDRTPIRDNSSICGFIFFYLKFYTRNIISICSLKTKIFMILISKKKNHYPFQRLPNDKKLTLKFMEEPRNQNSKQNLSIPKNKRKTLKNKENPKKKSYTR</sequence>
<dbReference type="EMBL" id="LLXH01000473">
    <property type="protein sequence ID" value="PKC66311.1"/>
    <property type="molecule type" value="Genomic_DNA"/>
</dbReference>
<reference evidence="2 3" key="1">
    <citation type="submission" date="2017-10" db="EMBL/GenBank/DDBJ databases">
        <title>Extensive intraspecific genome diversity in a model arbuscular mycorrhizal fungus.</title>
        <authorList>
            <person name="Chen E.C.H."/>
            <person name="Morin E."/>
            <person name="Baudet D."/>
            <person name="Noel J."/>
            <person name="Ndikumana S."/>
            <person name="Charron P."/>
            <person name="St-Onge C."/>
            <person name="Giorgi J."/>
            <person name="Grigoriev I.V."/>
            <person name="Roux C."/>
            <person name="Martin F.M."/>
            <person name="Corradi N."/>
        </authorList>
    </citation>
    <scope>NUCLEOTIDE SEQUENCE [LARGE SCALE GENOMIC DNA]</scope>
    <source>
        <strain evidence="2 3">A1</strain>
    </source>
</reference>
<dbReference type="AlphaFoldDB" id="A0A2N0RSN7"/>
<feature type="compositionally biased region" description="Polar residues" evidence="1">
    <location>
        <begin position="160"/>
        <end position="169"/>
    </location>
</feature>
<dbReference type="VEuPathDB" id="FungiDB:FUN_012758"/>
<evidence type="ECO:0000256" key="1">
    <source>
        <dbReference type="SAM" id="MobiDB-lite"/>
    </source>
</evidence>
<feature type="region of interest" description="Disordered" evidence="1">
    <location>
        <begin position="156"/>
        <end position="190"/>
    </location>
</feature>
<comment type="caution">
    <text evidence="2">The sequence shown here is derived from an EMBL/GenBank/DDBJ whole genome shotgun (WGS) entry which is preliminary data.</text>
</comment>
<evidence type="ECO:0000313" key="3">
    <source>
        <dbReference type="Proteomes" id="UP000232688"/>
    </source>
</evidence>
<proteinExistence type="predicted"/>